<protein>
    <submittedName>
        <fullName evidence="2">Uncharacterized protein</fullName>
    </submittedName>
</protein>
<evidence type="ECO:0000313" key="3">
    <source>
        <dbReference type="Proteomes" id="UP000230002"/>
    </source>
</evidence>
<comment type="caution">
    <text evidence="2">The sequence shown here is derived from an EMBL/GenBank/DDBJ whole genome shotgun (WGS) entry which is preliminary data.</text>
</comment>
<feature type="region of interest" description="Disordered" evidence="1">
    <location>
        <begin position="176"/>
        <end position="204"/>
    </location>
</feature>
<sequence length="204" mass="22139">MQTNLPPLLAPLHNDVIMGAPNTDPIAVLAAAAPDTVKLDDVDDPSFQSAPSAAKKAPPPVIPPVDVFNMLTDNSTHPSPDAAALVGAQDADWDLRRRQVCTMIAQSRIKRGHLALDMCRLQAMHKAATGAVELFPQERFDAYMGLVNRCIYDDDDKVTAEDVQYHLMGVLPQSVRDLITNSSPAGEEDEDEDDHDNEDGTQDA</sequence>
<accession>A0A2G8SRT2</accession>
<proteinExistence type="predicted"/>
<dbReference type="Proteomes" id="UP000230002">
    <property type="component" value="Unassembled WGS sequence"/>
</dbReference>
<feature type="compositionally biased region" description="Acidic residues" evidence="1">
    <location>
        <begin position="186"/>
        <end position="204"/>
    </location>
</feature>
<name>A0A2G8SRT2_9APHY</name>
<dbReference type="EMBL" id="AYKW01000001">
    <property type="protein sequence ID" value="PIL36477.1"/>
    <property type="molecule type" value="Genomic_DNA"/>
</dbReference>
<reference evidence="2 3" key="1">
    <citation type="journal article" date="2015" name="Sci. Rep.">
        <title>Chromosome-level genome map provides insights into diverse defense mechanisms in the medicinal fungus Ganoderma sinense.</title>
        <authorList>
            <person name="Zhu Y."/>
            <person name="Xu J."/>
            <person name="Sun C."/>
            <person name="Zhou S."/>
            <person name="Xu H."/>
            <person name="Nelson D.R."/>
            <person name="Qian J."/>
            <person name="Song J."/>
            <person name="Luo H."/>
            <person name="Xiang L."/>
            <person name="Li Y."/>
            <person name="Xu Z."/>
            <person name="Ji A."/>
            <person name="Wang L."/>
            <person name="Lu S."/>
            <person name="Hayward A."/>
            <person name="Sun W."/>
            <person name="Li X."/>
            <person name="Schwartz D.C."/>
            <person name="Wang Y."/>
            <person name="Chen S."/>
        </authorList>
    </citation>
    <scope>NUCLEOTIDE SEQUENCE [LARGE SCALE GENOMIC DNA]</scope>
    <source>
        <strain evidence="2 3">ZZ0214-1</strain>
    </source>
</reference>
<evidence type="ECO:0000256" key="1">
    <source>
        <dbReference type="SAM" id="MobiDB-lite"/>
    </source>
</evidence>
<gene>
    <name evidence="2" type="ORF">GSI_00166</name>
</gene>
<evidence type="ECO:0000313" key="2">
    <source>
        <dbReference type="EMBL" id="PIL36477.1"/>
    </source>
</evidence>
<organism evidence="2 3">
    <name type="scientific">Ganoderma sinense ZZ0214-1</name>
    <dbReference type="NCBI Taxonomy" id="1077348"/>
    <lineage>
        <taxon>Eukaryota</taxon>
        <taxon>Fungi</taxon>
        <taxon>Dikarya</taxon>
        <taxon>Basidiomycota</taxon>
        <taxon>Agaricomycotina</taxon>
        <taxon>Agaricomycetes</taxon>
        <taxon>Polyporales</taxon>
        <taxon>Polyporaceae</taxon>
        <taxon>Ganoderma</taxon>
    </lineage>
</organism>
<dbReference type="AlphaFoldDB" id="A0A2G8SRT2"/>
<keyword evidence="3" id="KW-1185">Reference proteome</keyword>